<proteinExistence type="predicted"/>
<organism evidence="3 4">
    <name type="scientific">Paenibacillus oenotherae</name>
    <dbReference type="NCBI Taxonomy" id="1435645"/>
    <lineage>
        <taxon>Bacteria</taxon>
        <taxon>Bacillati</taxon>
        <taxon>Bacillota</taxon>
        <taxon>Bacilli</taxon>
        <taxon>Bacillales</taxon>
        <taxon>Paenibacillaceae</taxon>
        <taxon>Paenibacillus</taxon>
    </lineage>
</organism>
<feature type="signal peptide" evidence="1">
    <location>
        <begin position="1"/>
        <end position="23"/>
    </location>
</feature>
<feature type="chain" id="PRO_5047448863" evidence="1">
    <location>
        <begin position="24"/>
        <end position="277"/>
    </location>
</feature>
<evidence type="ECO:0000313" key="4">
    <source>
        <dbReference type="Proteomes" id="UP000812277"/>
    </source>
</evidence>
<evidence type="ECO:0000259" key="2">
    <source>
        <dbReference type="PROSITE" id="PS51704"/>
    </source>
</evidence>
<dbReference type="InterPro" id="IPR030395">
    <property type="entry name" value="GP_PDE_dom"/>
</dbReference>
<evidence type="ECO:0000256" key="1">
    <source>
        <dbReference type="SAM" id="SignalP"/>
    </source>
</evidence>
<dbReference type="Proteomes" id="UP000812277">
    <property type="component" value="Unassembled WGS sequence"/>
</dbReference>
<comment type="caution">
    <text evidence="3">The sequence shown here is derived from an EMBL/GenBank/DDBJ whole genome shotgun (WGS) entry which is preliminary data.</text>
</comment>
<accession>A0ABS7CZW4</accession>
<evidence type="ECO:0000313" key="3">
    <source>
        <dbReference type="EMBL" id="MBW7473165.1"/>
    </source>
</evidence>
<dbReference type="Gene3D" id="3.20.20.190">
    <property type="entry name" value="Phosphatidylinositol (PI) phosphodiesterase"/>
    <property type="match status" value="1"/>
</dbReference>
<gene>
    <name evidence="3" type="ORF">K0T92_00245</name>
</gene>
<keyword evidence="4" id="KW-1185">Reference proteome</keyword>
<protein>
    <submittedName>
        <fullName evidence="3">Glycerophosphodiester phosphodiesterase</fullName>
    </submittedName>
</protein>
<dbReference type="SUPFAM" id="SSF51695">
    <property type="entry name" value="PLC-like phosphodiesterases"/>
    <property type="match status" value="1"/>
</dbReference>
<sequence>MHLICHIAIGLLLAAGLDEGASAAVAGAAGQQSAKVLTIAHRGASGYAPENTMAAFEKALELDADYIELDVQLSRDGRLMLIHDTTVNRTTNGTGLVGSMTYDELKTLDAGSFFSPAFAGEPIPSLDEALDRYHNRIGILIEIKSPHLYPGIEEKIAQALRVRGLHQSNDQKIIVQSFDFQSLKKFHSLLPEVPIGVLTAGSYHLTEEMLAEFSAYADYINPNLLFVNEDVVQRIHAHGMGIMTWTVRDAAQVRPLLKLNVEGIITDYPDYVIRERS</sequence>
<feature type="domain" description="GP-PDE" evidence="2">
    <location>
        <begin position="36"/>
        <end position="276"/>
    </location>
</feature>
<dbReference type="RefSeq" id="WP_219870418.1">
    <property type="nucleotide sequence ID" value="NZ_JAHZIJ010000001.1"/>
</dbReference>
<name>A0ABS7CZW4_9BACL</name>
<reference evidence="3 4" key="1">
    <citation type="submission" date="2021-07" db="EMBL/GenBank/DDBJ databases">
        <title>Paenibacillus radiodurans sp. nov., isolated from the southeastern edge of Tengger Desert.</title>
        <authorList>
            <person name="Zhang G."/>
        </authorList>
    </citation>
    <scope>NUCLEOTIDE SEQUENCE [LARGE SCALE GENOMIC DNA]</scope>
    <source>
        <strain evidence="3 4">DT7-4</strain>
    </source>
</reference>
<dbReference type="PANTHER" id="PTHR46211">
    <property type="entry name" value="GLYCEROPHOSPHORYL DIESTER PHOSPHODIESTERASE"/>
    <property type="match status" value="1"/>
</dbReference>
<dbReference type="PANTHER" id="PTHR46211:SF1">
    <property type="entry name" value="GLYCEROPHOSPHODIESTER PHOSPHODIESTERASE, CYTOPLASMIC"/>
    <property type="match status" value="1"/>
</dbReference>
<keyword evidence="1" id="KW-0732">Signal</keyword>
<dbReference type="PROSITE" id="PS51704">
    <property type="entry name" value="GP_PDE"/>
    <property type="match status" value="1"/>
</dbReference>
<dbReference type="EMBL" id="JAHZIJ010000001">
    <property type="protein sequence ID" value="MBW7473165.1"/>
    <property type="molecule type" value="Genomic_DNA"/>
</dbReference>
<dbReference type="Pfam" id="PF03009">
    <property type="entry name" value="GDPD"/>
    <property type="match status" value="1"/>
</dbReference>
<dbReference type="InterPro" id="IPR017946">
    <property type="entry name" value="PLC-like_Pdiesterase_TIM-brl"/>
</dbReference>